<proteinExistence type="predicted"/>
<gene>
    <name evidence="1" type="ORF">ACFYTF_27025</name>
</gene>
<dbReference type="EMBL" id="JBIAMX010000021">
    <property type="protein sequence ID" value="MFF0546494.1"/>
    <property type="molecule type" value="Genomic_DNA"/>
</dbReference>
<accession>A0ABW6PVU5</accession>
<evidence type="ECO:0000313" key="1">
    <source>
        <dbReference type="EMBL" id="MFF0546494.1"/>
    </source>
</evidence>
<keyword evidence="2" id="KW-1185">Reference proteome</keyword>
<sequence length="47" mass="4917">MGSDDLSDAACPPEYFELRGVAAGLAAGERDAAAQPVHDGQQFRLRG</sequence>
<name>A0ABW6PVU5_9NOCA</name>
<dbReference type="RefSeq" id="WP_387702836.1">
    <property type="nucleotide sequence ID" value="NZ_JBIAMX010000021.1"/>
</dbReference>
<protein>
    <submittedName>
        <fullName evidence="1">Uncharacterized protein</fullName>
    </submittedName>
</protein>
<comment type="caution">
    <text evidence="1">The sequence shown here is derived from an EMBL/GenBank/DDBJ whole genome shotgun (WGS) entry which is preliminary data.</text>
</comment>
<dbReference type="Proteomes" id="UP001601444">
    <property type="component" value="Unassembled WGS sequence"/>
</dbReference>
<evidence type="ECO:0000313" key="2">
    <source>
        <dbReference type="Proteomes" id="UP001601444"/>
    </source>
</evidence>
<reference evidence="1 2" key="1">
    <citation type="submission" date="2024-10" db="EMBL/GenBank/DDBJ databases">
        <title>The Natural Products Discovery Center: Release of the First 8490 Sequenced Strains for Exploring Actinobacteria Biosynthetic Diversity.</title>
        <authorList>
            <person name="Kalkreuter E."/>
            <person name="Kautsar S.A."/>
            <person name="Yang D."/>
            <person name="Bader C.D."/>
            <person name="Teijaro C.N."/>
            <person name="Fluegel L."/>
            <person name="Davis C.M."/>
            <person name="Simpson J.R."/>
            <person name="Lauterbach L."/>
            <person name="Steele A.D."/>
            <person name="Gui C."/>
            <person name="Meng S."/>
            <person name="Li G."/>
            <person name="Viehrig K."/>
            <person name="Ye F."/>
            <person name="Su P."/>
            <person name="Kiefer A.F."/>
            <person name="Nichols A."/>
            <person name="Cepeda A.J."/>
            <person name="Yan W."/>
            <person name="Fan B."/>
            <person name="Jiang Y."/>
            <person name="Adhikari A."/>
            <person name="Zheng C.-J."/>
            <person name="Schuster L."/>
            <person name="Cowan T.M."/>
            <person name="Smanski M.J."/>
            <person name="Chevrette M.G."/>
            <person name="De Carvalho L.P.S."/>
            <person name="Shen B."/>
        </authorList>
    </citation>
    <scope>NUCLEOTIDE SEQUENCE [LARGE SCALE GENOMIC DNA]</scope>
    <source>
        <strain evidence="1 2">NPDC004045</strain>
    </source>
</reference>
<organism evidence="1 2">
    <name type="scientific">Nocardia thailandica</name>
    <dbReference type="NCBI Taxonomy" id="257275"/>
    <lineage>
        <taxon>Bacteria</taxon>
        <taxon>Bacillati</taxon>
        <taxon>Actinomycetota</taxon>
        <taxon>Actinomycetes</taxon>
        <taxon>Mycobacteriales</taxon>
        <taxon>Nocardiaceae</taxon>
        <taxon>Nocardia</taxon>
    </lineage>
</organism>